<evidence type="ECO:0000313" key="4">
    <source>
        <dbReference type="Proteomes" id="UP001623661"/>
    </source>
</evidence>
<feature type="domain" description="VWFA" evidence="1">
    <location>
        <begin position="262"/>
        <end position="432"/>
    </location>
</feature>
<dbReference type="InterPro" id="IPR036465">
    <property type="entry name" value="vWFA_dom_sf"/>
</dbReference>
<protein>
    <submittedName>
        <fullName evidence="3">VIT and vWA domain-containing protein</fullName>
    </submittedName>
</protein>
<dbReference type="SMART" id="SM00327">
    <property type="entry name" value="VWA"/>
    <property type="match status" value="1"/>
</dbReference>
<feature type="domain" description="VIT" evidence="2">
    <location>
        <begin position="2"/>
        <end position="130"/>
    </location>
</feature>
<proteinExistence type="predicted"/>
<dbReference type="Gene3D" id="3.40.50.410">
    <property type="entry name" value="von Willebrand factor, type A domain"/>
    <property type="match status" value="1"/>
</dbReference>
<sequence>MVGYGLKSNKSMLGDISLKEVGISGNICGEYVEVSIKQVYENKGRDNIDGLYTFPIPDTAVITGFEAALGGRTIKAIVEEKEEAKRIYEESDESNVNTLILEEPYPNVYQFTIGQILPGESVKIKFSYMDMLVYEDESLMLTIPSVLYPTHVNNSESIQDEIYGDIYKTSLNILIEPLSKTKIESPSHNINVEWEEDNNLAKVTFAEKNVRLDEDLVLLLTEEKLEEASGMIYKYMDEDDKGILYLRVFPRLQSAEEEKPNDYIFLVDISHSMKGPKLDEAKNALQLCIRNLSEGDSFNIVAFESKLHYFSELGKVPFNEENLRKATVWINNLQDRKGASIFEALKYALAEESAAGYSTILLFTDDIIENEEQVLHYVKENIGDNRIFTFGIDTVANSYVINKLAQLGYGKAEFIYEGERIEDMILKQFSRIENPQVDVQEINWGSMKVERTYPRSIDYFYDREPLSIFAKVAGEIEGKITIKGKVDNKDYVKTIDLDTLDLNENVDLIQKIWSRKRIDSIEERMKTERGDTLELMKNKVIEISKEFGIISPETSFMMLEIIEEPVLGMPLTHIVPLKISEEISKNISRGNFLDVPTFIYKQTGMPSTDEIKEKGDNAILDYKYPRPTILRTLAKNQFADGSFCDEDKDNMHNRLETTAMVLLAFTMGKDDITMYANLLSKSVRFIFNSIEENENSYDNKLSLITILALKSSIAKGLLKDNHIEKGHAIFEKLKGKIELTADEAIMNLVNYSGRIVLKEVAPYIFNLSKGDNCIKERLIISKEENSIEALAKLGILKSSNIK</sequence>
<dbReference type="EMBL" id="JBJHZY010000002">
    <property type="protein sequence ID" value="MFL0268441.1"/>
    <property type="molecule type" value="Genomic_DNA"/>
</dbReference>
<dbReference type="PANTHER" id="PTHR45737:SF6">
    <property type="entry name" value="VON WILLEBRAND FACTOR A DOMAIN-CONTAINING PROTEIN 5A"/>
    <property type="match status" value="1"/>
</dbReference>
<accession>A0ABW8TT82</accession>
<dbReference type="Pfam" id="PF13768">
    <property type="entry name" value="VWA_3"/>
    <property type="match status" value="1"/>
</dbReference>
<evidence type="ECO:0000313" key="3">
    <source>
        <dbReference type="EMBL" id="MFL0268441.1"/>
    </source>
</evidence>
<dbReference type="InterPro" id="IPR013694">
    <property type="entry name" value="VIT"/>
</dbReference>
<dbReference type="InterPro" id="IPR002035">
    <property type="entry name" value="VWF_A"/>
</dbReference>
<dbReference type="PROSITE" id="PS51468">
    <property type="entry name" value="VIT"/>
    <property type="match status" value="1"/>
</dbReference>
<keyword evidence="4" id="KW-1185">Reference proteome</keyword>
<dbReference type="PANTHER" id="PTHR45737">
    <property type="entry name" value="VON WILLEBRAND FACTOR A DOMAIN-CONTAINING PROTEIN 5A"/>
    <property type="match status" value="1"/>
</dbReference>
<dbReference type="Proteomes" id="UP001623661">
    <property type="component" value="Unassembled WGS sequence"/>
</dbReference>
<organism evidence="3 4">
    <name type="scientific">Candidatus Clostridium radicumherbarum</name>
    <dbReference type="NCBI Taxonomy" id="3381662"/>
    <lineage>
        <taxon>Bacteria</taxon>
        <taxon>Bacillati</taxon>
        <taxon>Bacillota</taxon>
        <taxon>Clostridia</taxon>
        <taxon>Eubacteriales</taxon>
        <taxon>Clostridiaceae</taxon>
        <taxon>Clostridium</taxon>
    </lineage>
</organism>
<gene>
    <name evidence="3" type="ORF">ACJDUH_10010</name>
</gene>
<reference evidence="3 4" key="1">
    <citation type="submission" date="2024-11" db="EMBL/GenBank/DDBJ databases">
        <authorList>
            <person name="Heng Y.C."/>
            <person name="Lim A.C.H."/>
            <person name="Lee J.K.Y."/>
            <person name="Kittelmann S."/>
        </authorList>
    </citation>
    <scope>NUCLEOTIDE SEQUENCE [LARGE SCALE GENOMIC DNA]</scope>
    <source>
        <strain evidence="3 4">WILCCON 0202</strain>
    </source>
</reference>
<comment type="caution">
    <text evidence="3">The sequence shown here is derived from an EMBL/GenBank/DDBJ whole genome shotgun (WGS) entry which is preliminary data.</text>
</comment>
<dbReference type="Pfam" id="PF08487">
    <property type="entry name" value="VIT"/>
    <property type="match status" value="1"/>
</dbReference>
<dbReference type="SUPFAM" id="SSF53300">
    <property type="entry name" value="vWA-like"/>
    <property type="match status" value="1"/>
</dbReference>
<evidence type="ECO:0000259" key="1">
    <source>
        <dbReference type="PROSITE" id="PS50234"/>
    </source>
</evidence>
<dbReference type="SMART" id="SM00609">
    <property type="entry name" value="VIT"/>
    <property type="match status" value="1"/>
</dbReference>
<evidence type="ECO:0000259" key="2">
    <source>
        <dbReference type="PROSITE" id="PS51468"/>
    </source>
</evidence>
<dbReference type="PROSITE" id="PS50234">
    <property type="entry name" value="VWFA"/>
    <property type="match status" value="1"/>
</dbReference>
<name>A0ABW8TT82_9CLOT</name>
<dbReference type="RefSeq" id="WP_406765073.1">
    <property type="nucleotide sequence ID" value="NZ_JBJHZY010000002.1"/>
</dbReference>